<keyword evidence="5 7" id="KW-0238">DNA-binding</keyword>
<keyword evidence="2 7" id="KW-0547">Nucleotide-binding</keyword>
<evidence type="ECO:0000256" key="5">
    <source>
        <dbReference type="ARBA" id="ARBA00023125"/>
    </source>
</evidence>
<dbReference type="InterPro" id="IPR003796">
    <property type="entry name" value="RNR_NrdR-like"/>
</dbReference>
<proteinExistence type="inferred from homology"/>
<keyword evidence="6 7" id="KW-0804">Transcription</keyword>
<evidence type="ECO:0000259" key="8">
    <source>
        <dbReference type="PROSITE" id="PS51161"/>
    </source>
</evidence>
<evidence type="ECO:0000256" key="3">
    <source>
        <dbReference type="ARBA" id="ARBA00022840"/>
    </source>
</evidence>
<keyword evidence="3 7" id="KW-0067">ATP-binding</keyword>
<keyword evidence="7" id="KW-0862">Zinc</keyword>
<reference evidence="10" key="1">
    <citation type="submission" date="2009-09" db="EMBL/GenBank/DDBJ databases">
        <title>The complete chromosome of Sebaldella termitidis ATCC 33386.</title>
        <authorList>
            <consortium name="US DOE Joint Genome Institute (JGI-PGF)"/>
            <person name="Lucas S."/>
            <person name="Copeland A."/>
            <person name="Lapidus A."/>
            <person name="Glavina del Rio T."/>
            <person name="Dalin E."/>
            <person name="Tice H."/>
            <person name="Bruce D."/>
            <person name="Goodwin L."/>
            <person name="Pitluck S."/>
            <person name="Kyrpides N."/>
            <person name="Mavromatis K."/>
            <person name="Ivanova N."/>
            <person name="Mikhailova N."/>
            <person name="Sims D."/>
            <person name="Meincke L."/>
            <person name="Brettin T."/>
            <person name="Detter J.C."/>
            <person name="Han C."/>
            <person name="Larimer F."/>
            <person name="Land M."/>
            <person name="Hauser L."/>
            <person name="Markowitz V."/>
            <person name="Cheng J.F."/>
            <person name="Hugenholtz P."/>
            <person name="Woyke T."/>
            <person name="Wu D."/>
            <person name="Eisen J.A."/>
        </authorList>
    </citation>
    <scope>NUCLEOTIDE SEQUENCE [LARGE SCALE GENOMIC DNA]</scope>
    <source>
        <strain evidence="10">ATCC 33386 / NCTC 11300</strain>
    </source>
</reference>
<keyword evidence="7" id="KW-0479">Metal-binding</keyword>
<dbReference type="GO" id="GO:0005524">
    <property type="term" value="F:ATP binding"/>
    <property type="evidence" value="ECO:0007669"/>
    <property type="project" value="UniProtKB-UniRule"/>
</dbReference>
<dbReference type="EMBL" id="CP001739">
    <property type="protein sequence ID" value="ACZ08433.1"/>
    <property type="molecule type" value="Genomic_DNA"/>
</dbReference>
<sequence length="154" mass="17990">MKCPFCGSDNTKVVDSRNHLDGTTIKRRRECENCEKRFTTYEKIGDLSLRVEKKSGFVELYSREKVFNGIMRALEKRSVDMEKVEEILEKIERDILTKYSGLVKSSELGDMTLSYLLDLDEVAYVRFASVYKKFNSLENFLKEIEKINFESGKK</sequence>
<dbReference type="PROSITE" id="PS51161">
    <property type="entry name" value="ATP_CONE"/>
    <property type="match status" value="1"/>
</dbReference>
<dbReference type="eggNOG" id="COG1327">
    <property type="taxonomic scope" value="Bacteria"/>
</dbReference>
<dbReference type="Pfam" id="PF22811">
    <property type="entry name" value="Zn_ribbon_NrdR"/>
    <property type="match status" value="1"/>
</dbReference>
<dbReference type="AlphaFoldDB" id="D1AI49"/>
<evidence type="ECO:0000256" key="7">
    <source>
        <dbReference type="HAMAP-Rule" id="MF_00440"/>
    </source>
</evidence>
<dbReference type="Proteomes" id="UP000000845">
    <property type="component" value="Chromosome"/>
</dbReference>
<name>D1AI49_SEBTE</name>
<keyword evidence="10" id="KW-1185">Reference proteome</keyword>
<dbReference type="GO" id="GO:0008270">
    <property type="term" value="F:zinc ion binding"/>
    <property type="evidence" value="ECO:0007669"/>
    <property type="project" value="UniProtKB-UniRule"/>
</dbReference>
<organism evidence="9 10">
    <name type="scientific">Sebaldella termitidis (strain ATCC 33386 / NCTC 11300)</name>
    <dbReference type="NCBI Taxonomy" id="526218"/>
    <lineage>
        <taxon>Bacteria</taxon>
        <taxon>Fusobacteriati</taxon>
        <taxon>Fusobacteriota</taxon>
        <taxon>Fusobacteriia</taxon>
        <taxon>Fusobacteriales</taxon>
        <taxon>Leptotrichiaceae</taxon>
        <taxon>Sebaldella</taxon>
    </lineage>
</organism>
<reference evidence="9 10" key="2">
    <citation type="journal article" date="2010" name="Stand. Genomic Sci.">
        <title>Complete genome sequence of Sebaldella termitidis type strain (NCTC 11300).</title>
        <authorList>
            <person name="Harmon-Smith M."/>
            <person name="Celia L."/>
            <person name="Chertkov O."/>
            <person name="Lapidus A."/>
            <person name="Copeland A."/>
            <person name="Glavina Del Rio T."/>
            <person name="Nolan M."/>
            <person name="Lucas S."/>
            <person name="Tice H."/>
            <person name="Cheng J.F."/>
            <person name="Han C."/>
            <person name="Detter J.C."/>
            <person name="Bruce D."/>
            <person name="Goodwin L."/>
            <person name="Pitluck S."/>
            <person name="Pati A."/>
            <person name="Liolios K."/>
            <person name="Ivanova N."/>
            <person name="Mavromatis K."/>
            <person name="Mikhailova N."/>
            <person name="Chen A."/>
            <person name="Palaniappan K."/>
            <person name="Land M."/>
            <person name="Hauser L."/>
            <person name="Chang Y.J."/>
            <person name="Jeffries C.D."/>
            <person name="Brettin T."/>
            <person name="Goker M."/>
            <person name="Beck B."/>
            <person name="Bristow J."/>
            <person name="Eisen J.A."/>
            <person name="Markowitz V."/>
            <person name="Hugenholtz P."/>
            <person name="Kyrpides N.C."/>
            <person name="Klenk H.P."/>
            <person name="Chen F."/>
        </authorList>
    </citation>
    <scope>NUCLEOTIDE SEQUENCE [LARGE SCALE GENOMIC DNA]</scope>
    <source>
        <strain evidence="10">ATCC 33386 / NCTC 11300</strain>
    </source>
</reference>
<evidence type="ECO:0000256" key="4">
    <source>
        <dbReference type="ARBA" id="ARBA00023015"/>
    </source>
</evidence>
<dbReference type="GO" id="GO:0003677">
    <property type="term" value="F:DNA binding"/>
    <property type="evidence" value="ECO:0007669"/>
    <property type="project" value="UniProtKB-KW"/>
</dbReference>
<dbReference type="GO" id="GO:0045892">
    <property type="term" value="P:negative regulation of DNA-templated transcription"/>
    <property type="evidence" value="ECO:0007669"/>
    <property type="project" value="UniProtKB-UniRule"/>
</dbReference>
<evidence type="ECO:0000313" key="10">
    <source>
        <dbReference type="Proteomes" id="UP000000845"/>
    </source>
</evidence>
<keyword evidence="1 7" id="KW-0678">Repressor</keyword>
<keyword evidence="7" id="KW-0863">Zinc-finger</keyword>
<dbReference type="STRING" id="526218.Sterm_1574"/>
<dbReference type="NCBIfam" id="TIGR00244">
    <property type="entry name" value="transcriptional regulator NrdR"/>
    <property type="match status" value="1"/>
</dbReference>
<keyword evidence="4 7" id="KW-0805">Transcription regulation</keyword>
<gene>
    <name evidence="7" type="primary">nrdR</name>
    <name evidence="9" type="ordered locus">Sterm_1574</name>
</gene>
<evidence type="ECO:0000256" key="1">
    <source>
        <dbReference type="ARBA" id="ARBA00022491"/>
    </source>
</evidence>
<dbReference type="HOGENOM" id="CLU_108412_0_0_0"/>
<feature type="zinc finger region" evidence="7">
    <location>
        <begin position="3"/>
        <end position="34"/>
    </location>
</feature>
<dbReference type="PANTHER" id="PTHR30455:SF2">
    <property type="entry name" value="TRANSCRIPTIONAL REPRESSOR NRDR"/>
    <property type="match status" value="1"/>
</dbReference>
<dbReference type="InterPro" id="IPR005144">
    <property type="entry name" value="ATP-cone_dom"/>
</dbReference>
<dbReference type="KEGG" id="str:Sterm_1574"/>
<protein>
    <recommendedName>
        <fullName evidence="7">Transcriptional repressor NrdR</fullName>
    </recommendedName>
</protein>
<feature type="domain" description="ATP-cone" evidence="8">
    <location>
        <begin position="49"/>
        <end position="139"/>
    </location>
</feature>
<evidence type="ECO:0000256" key="6">
    <source>
        <dbReference type="ARBA" id="ARBA00023163"/>
    </source>
</evidence>
<accession>D1AI49</accession>
<evidence type="ECO:0000313" key="9">
    <source>
        <dbReference type="EMBL" id="ACZ08433.1"/>
    </source>
</evidence>
<comment type="function">
    <text evidence="7">Negatively regulates transcription of bacterial ribonucleotide reductase nrd genes and operons by binding to NrdR-boxes.</text>
</comment>
<dbReference type="InterPro" id="IPR055173">
    <property type="entry name" value="NrdR-like_N"/>
</dbReference>
<dbReference type="RefSeq" id="WP_012861029.1">
    <property type="nucleotide sequence ID" value="NC_013517.1"/>
</dbReference>
<dbReference type="HAMAP" id="MF_00440">
    <property type="entry name" value="NrdR"/>
    <property type="match status" value="1"/>
</dbReference>
<comment type="similarity">
    <text evidence="7">Belongs to the NrdR family.</text>
</comment>
<comment type="cofactor">
    <cofactor evidence="7">
        <name>Zn(2+)</name>
        <dbReference type="ChEBI" id="CHEBI:29105"/>
    </cofactor>
    <text evidence="7">Binds 1 zinc ion.</text>
</comment>
<dbReference type="Pfam" id="PF03477">
    <property type="entry name" value="ATP-cone"/>
    <property type="match status" value="1"/>
</dbReference>
<dbReference type="PANTHER" id="PTHR30455">
    <property type="entry name" value="TRANSCRIPTIONAL REPRESSOR NRDR"/>
    <property type="match status" value="1"/>
</dbReference>
<evidence type="ECO:0000256" key="2">
    <source>
        <dbReference type="ARBA" id="ARBA00022741"/>
    </source>
</evidence>